<dbReference type="OrthoDB" id="569879at2"/>
<evidence type="ECO:0000313" key="2">
    <source>
        <dbReference type="EMBL" id="OIJ16977.1"/>
    </source>
</evidence>
<dbReference type="InterPro" id="IPR011528">
    <property type="entry name" value="NERD"/>
</dbReference>
<organism evidence="2 4">
    <name type="scientific">Anaerobacillus isosaccharinicus</name>
    <dbReference type="NCBI Taxonomy" id="1532552"/>
    <lineage>
        <taxon>Bacteria</taxon>
        <taxon>Bacillati</taxon>
        <taxon>Bacillota</taxon>
        <taxon>Bacilli</taxon>
        <taxon>Bacillales</taxon>
        <taxon>Bacillaceae</taxon>
        <taxon>Anaerobacillus</taxon>
    </lineage>
</organism>
<protein>
    <submittedName>
        <fullName evidence="3">NERD domain-containing protein</fullName>
    </submittedName>
</protein>
<proteinExistence type="predicted"/>
<dbReference type="PROSITE" id="PS50965">
    <property type="entry name" value="NERD"/>
    <property type="match status" value="1"/>
</dbReference>
<gene>
    <name evidence="3" type="ORF">AWH56_005760</name>
    <name evidence="2" type="ORF">AWH56_10795</name>
</gene>
<dbReference type="KEGG" id="aia:AWH56_005760"/>
<feature type="domain" description="NERD" evidence="1">
    <location>
        <begin position="41"/>
        <end position="158"/>
    </location>
</feature>
<dbReference type="RefSeq" id="WP_071317140.1">
    <property type="nucleotide sequence ID" value="NZ_CP063356.2"/>
</dbReference>
<reference evidence="3 4" key="3">
    <citation type="journal article" date="2019" name="Int. J. Syst. Evol. Microbiol.">
        <title>Anaerobacillus isosaccharinicus sp. nov., an alkaliphilic bacterium which degrades isosaccharinic acid.</title>
        <authorList>
            <person name="Bassil N.M."/>
            <person name="Lloyd J.R."/>
        </authorList>
    </citation>
    <scope>NUCLEOTIDE SEQUENCE [LARGE SCALE GENOMIC DNA]</scope>
    <source>
        <strain evidence="3 4">NB2006</strain>
    </source>
</reference>
<keyword evidence="4" id="KW-1185">Reference proteome</keyword>
<reference evidence="3 4" key="2">
    <citation type="journal article" date="2017" name="Genome Announc.">
        <title>Draft Genome Sequences of Four Alkaliphilic Bacteria Belonging to the Anaerobacillus Genus.</title>
        <authorList>
            <person name="Bassil N.M."/>
            <person name="Lloyd J.R."/>
        </authorList>
    </citation>
    <scope>NUCLEOTIDE SEQUENCE [LARGE SCALE GENOMIC DNA]</scope>
    <source>
        <strain evidence="3 4">NB2006</strain>
    </source>
</reference>
<accession>A0A1S2LZ19</accession>
<dbReference type="Pfam" id="PF08378">
    <property type="entry name" value="NERD"/>
    <property type="match status" value="1"/>
</dbReference>
<dbReference type="AlphaFoldDB" id="A0A1S2LZ19"/>
<dbReference type="Proteomes" id="UP000180175">
    <property type="component" value="Chromosome"/>
</dbReference>
<reference evidence="2 4" key="1">
    <citation type="submission" date="2016-10" db="EMBL/GenBank/DDBJ databases">
        <title>Draft genome sequences of four alkaliphilic bacteria belonging to the Anaerobacillus genus.</title>
        <authorList>
            <person name="Bassil N.M."/>
            <person name="Lloyd J.R."/>
        </authorList>
    </citation>
    <scope>NUCLEOTIDE SEQUENCE [LARGE SCALE GENOMIC DNA]</scope>
    <source>
        <strain evidence="2 4">NB2006</strain>
    </source>
</reference>
<evidence type="ECO:0000259" key="1">
    <source>
        <dbReference type="PROSITE" id="PS50965"/>
    </source>
</evidence>
<sequence>MIKKERKKPLKVISLEAILGRLPLNYQNRPYIEDELGKAMAGWRGEQAIDFHLSFLPKEQTMILHDLRLEDNENRFFQIDTVLLSSKFHLILEVKNMAGTLYFNNDPQQLVQKLNNEEKAYQCPILLVERQRLQLQTFLKKFQIPEVPILTLVVISHANSVIKFAPNFYKAKQCVIHAAAIPDKISGIKAPFKNEILSQKELKKAARILVKNHQPLNKDYLEHFNIPKSDILPGVHCPKCRNLPMERKRGYWLCPSCQHSSKNAHIAAIYDYSLLINSKITNQAIREFLHLQSIFATTKLLNSLNLKKEGQFKGRSYFL</sequence>
<dbReference type="EMBL" id="CP063356">
    <property type="protein sequence ID" value="QOY37145.1"/>
    <property type="molecule type" value="Genomic_DNA"/>
</dbReference>
<name>A0A1S2LZ19_9BACI</name>
<evidence type="ECO:0000313" key="4">
    <source>
        <dbReference type="Proteomes" id="UP000180175"/>
    </source>
</evidence>
<reference evidence="3" key="4">
    <citation type="submission" date="2020-10" db="EMBL/GenBank/DDBJ databases">
        <authorList>
            <person name="Bassil N.M."/>
            <person name="Lloyd J.R."/>
        </authorList>
    </citation>
    <scope>NUCLEOTIDE SEQUENCE</scope>
    <source>
        <strain evidence="3">NB2006</strain>
    </source>
</reference>
<dbReference type="EMBL" id="LQXD01000096">
    <property type="protein sequence ID" value="OIJ16977.1"/>
    <property type="molecule type" value="Genomic_DNA"/>
</dbReference>
<evidence type="ECO:0000313" key="3">
    <source>
        <dbReference type="EMBL" id="QOY37145.1"/>
    </source>
</evidence>